<feature type="transmembrane region" description="Helical" evidence="6">
    <location>
        <begin position="38"/>
        <end position="58"/>
    </location>
</feature>
<comment type="caution">
    <text evidence="8">The sequence shown here is derived from an EMBL/GenBank/DDBJ whole genome shotgun (WGS) entry which is preliminary data.</text>
</comment>
<sequence>MWTRTETAALISLVLAPLLMAAVASVLGRRAPVLTARLGAVTAGSGFLLAAALGLAAARGDVASAGAGVFALAADRLAVALFMLIFGVSTVTQTFAIRYLAGDPRAGWFTGGASLLTAASAVLVSASTLVGIAAGWTVAGIALCLLLGTYRQHPSARDGVRRAAVAFLIGDAALWLAVALISISSGSVALAELPTTQFQGPEAVVAAVLVVVAALSRSAQIPFHRWLPATLAAPTPVSALLHAGVVNAGGILLVRLSPLPSPVVATGLIVTAGAATMAYGAAIMLVKPDIKGALAYSTMAQMGFMILTCGLGLWAATVFHLFAHGFYKATLFLSSGSAIARIRRHAALPAAPRPTGHRRGLCAAAAMTLPAVALYTAIHLVPAWTHHAAQHALLLFAWVTGAVATWGWLQRRPNITGALYAAALLLPSAAVYIAIVNAVSAFLDPALPTATVPVSAVWPIIGAAAILLAALAGLRLSPAATALHRAVYTHALSAGTINPVTPGAHR</sequence>
<dbReference type="EMBL" id="JANDBD010000004">
    <property type="protein sequence ID" value="MCP9273133.1"/>
    <property type="molecule type" value="Genomic_DNA"/>
</dbReference>
<feature type="transmembrane region" description="Helical" evidence="6">
    <location>
        <begin position="121"/>
        <end position="150"/>
    </location>
</feature>
<dbReference type="RefSeq" id="WP_255060375.1">
    <property type="nucleotide sequence ID" value="NZ_JANDBD010000004.1"/>
</dbReference>
<evidence type="ECO:0000256" key="5">
    <source>
        <dbReference type="RuleBase" id="RU000320"/>
    </source>
</evidence>
<evidence type="ECO:0000313" key="9">
    <source>
        <dbReference type="Proteomes" id="UP001651690"/>
    </source>
</evidence>
<dbReference type="InterPro" id="IPR003945">
    <property type="entry name" value="NU5C-like"/>
</dbReference>
<organism evidence="8 9">
    <name type="scientific">Mycolicibacterium arenosum</name>
    <dbReference type="NCBI Taxonomy" id="2952157"/>
    <lineage>
        <taxon>Bacteria</taxon>
        <taxon>Bacillati</taxon>
        <taxon>Actinomycetota</taxon>
        <taxon>Actinomycetes</taxon>
        <taxon>Mycobacteriales</taxon>
        <taxon>Mycobacteriaceae</taxon>
        <taxon>Mycolicibacterium</taxon>
    </lineage>
</organism>
<feature type="transmembrane region" description="Helical" evidence="6">
    <location>
        <begin position="203"/>
        <end position="219"/>
    </location>
</feature>
<feature type="domain" description="NADH:quinone oxidoreductase/Mrp antiporter transmembrane" evidence="7">
    <location>
        <begin position="127"/>
        <end position="344"/>
    </location>
</feature>
<feature type="transmembrane region" description="Helical" evidence="6">
    <location>
        <begin position="421"/>
        <end position="443"/>
    </location>
</feature>
<accession>A0ABT1M1W0</accession>
<proteinExistence type="predicted"/>
<evidence type="ECO:0000256" key="6">
    <source>
        <dbReference type="SAM" id="Phobius"/>
    </source>
</evidence>
<evidence type="ECO:0000256" key="2">
    <source>
        <dbReference type="ARBA" id="ARBA00022692"/>
    </source>
</evidence>
<feature type="transmembrane region" description="Helical" evidence="6">
    <location>
        <begin position="361"/>
        <end position="382"/>
    </location>
</feature>
<keyword evidence="9" id="KW-1185">Reference proteome</keyword>
<feature type="transmembrane region" description="Helical" evidence="6">
    <location>
        <begin position="79"/>
        <end position="101"/>
    </location>
</feature>
<dbReference type="Proteomes" id="UP001651690">
    <property type="component" value="Unassembled WGS sequence"/>
</dbReference>
<comment type="subcellular location">
    <subcellularLocation>
        <location evidence="1">Endomembrane system</location>
        <topology evidence="1">Multi-pass membrane protein</topology>
    </subcellularLocation>
    <subcellularLocation>
        <location evidence="5">Membrane</location>
        <topology evidence="5">Multi-pass membrane protein</topology>
    </subcellularLocation>
</comment>
<dbReference type="PANTHER" id="PTHR42829:SF1">
    <property type="entry name" value="INORGANIC CARBON TRANSPORTER SUBUNIT DABB-RELATED"/>
    <property type="match status" value="1"/>
</dbReference>
<feature type="transmembrane region" description="Helical" evidence="6">
    <location>
        <begin position="455"/>
        <end position="476"/>
    </location>
</feature>
<keyword evidence="2 5" id="KW-0812">Transmembrane</keyword>
<gene>
    <name evidence="8" type="ORF">NM203_13155</name>
</gene>
<dbReference type="InterPro" id="IPR001750">
    <property type="entry name" value="ND/Mrp_TM"/>
</dbReference>
<name>A0ABT1M1W0_9MYCO</name>
<evidence type="ECO:0000256" key="1">
    <source>
        <dbReference type="ARBA" id="ARBA00004127"/>
    </source>
</evidence>
<feature type="transmembrane region" description="Helical" evidence="6">
    <location>
        <begin position="321"/>
        <end position="340"/>
    </location>
</feature>
<keyword evidence="3 6" id="KW-1133">Transmembrane helix</keyword>
<evidence type="ECO:0000256" key="3">
    <source>
        <dbReference type="ARBA" id="ARBA00022989"/>
    </source>
</evidence>
<reference evidence="8 9" key="1">
    <citation type="submission" date="2022-06" db="EMBL/GenBank/DDBJ databases">
        <title>Mycolicibacterium sp. CAU 1645 isolated from seawater.</title>
        <authorList>
            <person name="Kim W."/>
        </authorList>
    </citation>
    <scope>NUCLEOTIDE SEQUENCE [LARGE SCALE GENOMIC DNA]</scope>
    <source>
        <strain evidence="8 9">CAU 1645</strain>
    </source>
</reference>
<evidence type="ECO:0000259" key="7">
    <source>
        <dbReference type="Pfam" id="PF00361"/>
    </source>
</evidence>
<feature type="transmembrane region" description="Helical" evidence="6">
    <location>
        <begin position="263"/>
        <end position="286"/>
    </location>
</feature>
<protein>
    <recommendedName>
        <fullName evidence="7">NADH:quinone oxidoreductase/Mrp antiporter transmembrane domain-containing protein</fullName>
    </recommendedName>
</protein>
<feature type="transmembrane region" description="Helical" evidence="6">
    <location>
        <begin position="231"/>
        <end position="257"/>
    </location>
</feature>
<dbReference type="PANTHER" id="PTHR42829">
    <property type="entry name" value="NADH-UBIQUINONE OXIDOREDUCTASE CHAIN 5"/>
    <property type="match status" value="1"/>
</dbReference>
<dbReference type="Pfam" id="PF00361">
    <property type="entry name" value="Proton_antipo_M"/>
    <property type="match status" value="1"/>
</dbReference>
<evidence type="ECO:0000313" key="8">
    <source>
        <dbReference type="EMBL" id="MCP9273133.1"/>
    </source>
</evidence>
<feature type="transmembrane region" description="Helical" evidence="6">
    <location>
        <begin position="388"/>
        <end position="409"/>
    </location>
</feature>
<keyword evidence="4 6" id="KW-0472">Membrane</keyword>
<evidence type="ECO:0000256" key="4">
    <source>
        <dbReference type="ARBA" id="ARBA00023136"/>
    </source>
</evidence>
<feature type="transmembrane region" description="Helical" evidence="6">
    <location>
        <begin position="162"/>
        <end position="183"/>
    </location>
</feature>
<feature type="transmembrane region" description="Helical" evidence="6">
    <location>
        <begin position="293"/>
        <end position="315"/>
    </location>
</feature>
<dbReference type="PRINTS" id="PR01434">
    <property type="entry name" value="NADHDHGNASE5"/>
</dbReference>